<evidence type="ECO:0008006" key="4">
    <source>
        <dbReference type="Google" id="ProtNLM"/>
    </source>
</evidence>
<gene>
    <name evidence="1" type="ORF">M513_04006</name>
    <name evidence="2" type="ORF">M514_04006</name>
</gene>
<dbReference type="SUPFAM" id="SSF53254">
    <property type="entry name" value="Phosphoglycerate mutase-like"/>
    <property type="match status" value="1"/>
</dbReference>
<dbReference type="EMBL" id="KL367477">
    <property type="protein sequence ID" value="KFD72554.1"/>
    <property type="molecule type" value="Genomic_DNA"/>
</dbReference>
<evidence type="ECO:0000313" key="3">
    <source>
        <dbReference type="Proteomes" id="UP000030764"/>
    </source>
</evidence>
<dbReference type="OrthoDB" id="414418at2759"/>
<evidence type="ECO:0000313" key="2">
    <source>
        <dbReference type="EMBL" id="KFD72554.1"/>
    </source>
</evidence>
<dbReference type="EMBL" id="KL363202">
    <property type="protein sequence ID" value="KFD55088.1"/>
    <property type="molecule type" value="Genomic_DNA"/>
</dbReference>
<evidence type="ECO:0000313" key="1">
    <source>
        <dbReference type="EMBL" id="KFD55088.1"/>
    </source>
</evidence>
<dbReference type="PANTHER" id="PTHR16469:SF27">
    <property type="entry name" value="UBIQUITIN-ASSOCIATED AND SH3 DOMAIN-CONTAINING BA-RELATED"/>
    <property type="match status" value="1"/>
</dbReference>
<dbReference type="InterPro" id="IPR013078">
    <property type="entry name" value="His_Pase_superF_clade-1"/>
</dbReference>
<dbReference type="Proteomes" id="UP000030758">
    <property type="component" value="Unassembled WGS sequence"/>
</dbReference>
<sequence length="300" mass="33987">MVTQLLVIRAAESCDRPIDGLPWIHLYWPDGLMKRVRWPVHANFLGRIRTFQIKKSHPAIDGSLPARLPAFANSLQEFIYDPPLTIYGKLMCKLASEYLLQTKGNFGSCLGGVAYCSPCLCCIQTLDVLLTNLGDHETKIRIEPGLADFVDHHGFERAPTFYTTEQFGLLKITRVDKSYHPIFQISAWKSSESRAAFCDRQKKVVDSLFDVHKGDVLLLVTQGPNLAAISHAMRKMPIELDITVPMLKKVPKLACCTMEKDGAIFKLVKPLLPPLKCPKSGYLQWDEWDDTIQHVEEEEY</sequence>
<name>A0A085NSV8_9BILA</name>
<keyword evidence="3" id="KW-1185">Reference proteome</keyword>
<organism evidence="2">
    <name type="scientific">Trichuris suis</name>
    <name type="common">pig whipworm</name>
    <dbReference type="NCBI Taxonomy" id="68888"/>
    <lineage>
        <taxon>Eukaryota</taxon>
        <taxon>Metazoa</taxon>
        <taxon>Ecdysozoa</taxon>
        <taxon>Nematoda</taxon>
        <taxon>Enoplea</taxon>
        <taxon>Dorylaimia</taxon>
        <taxon>Trichinellida</taxon>
        <taxon>Trichuridae</taxon>
        <taxon>Trichuris</taxon>
    </lineage>
</organism>
<dbReference type="InterPro" id="IPR029033">
    <property type="entry name" value="His_PPase_superfam"/>
</dbReference>
<proteinExistence type="predicted"/>
<reference evidence="2 3" key="1">
    <citation type="journal article" date="2014" name="Nat. Genet.">
        <title>Genome and transcriptome of the porcine whipworm Trichuris suis.</title>
        <authorList>
            <person name="Jex A.R."/>
            <person name="Nejsum P."/>
            <person name="Schwarz E.M."/>
            <person name="Hu L."/>
            <person name="Young N.D."/>
            <person name="Hall R.S."/>
            <person name="Korhonen P.K."/>
            <person name="Liao S."/>
            <person name="Thamsborg S."/>
            <person name="Xia J."/>
            <person name="Xu P."/>
            <person name="Wang S."/>
            <person name="Scheerlinck J.P."/>
            <person name="Hofmann A."/>
            <person name="Sternberg P.W."/>
            <person name="Wang J."/>
            <person name="Gasser R.B."/>
        </authorList>
    </citation>
    <scope>NUCLEOTIDE SEQUENCE [LARGE SCALE GENOMIC DNA]</scope>
    <source>
        <strain evidence="2">DCEP-RM93F</strain>
        <strain evidence="1">DCEP-RM93M</strain>
    </source>
</reference>
<dbReference type="Gene3D" id="3.40.50.1240">
    <property type="entry name" value="Phosphoglycerate mutase-like"/>
    <property type="match status" value="1"/>
</dbReference>
<dbReference type="Pfam" id="PF00300">
    <property type="entry name" value="His_Phos_1"/>
    <property type="match status" value="1"/>
</dbReference>
<dbReference type="Proteomes" id="UP000030764">
    <property type="component" value="Unassembled WGS sequence"/>
</dbReference>
<protein>
    <recommendedName>
        <fullName evidence="4">Phosphoglycerate mutase family protein</fullName>
    </recommendedName>
</protein>
<dbReference type="InterPro" id="IPR051710">
    <property type="entry name" value="Phosphatase_SH3-domain"/>
</dbReference>
<accession>A0A085NSV8</accession>
<dbReference type="GO" id="GO:0016791">
    <property type="term" value="F:phosphatase activity"/>
    <property type="evidence" value="ECO:0007669"/>
    <property type="project" value="UniProtKB-ARBA"/>
</dbReference>
<dbReference type="PANTHER" id="PTHR16469">
    <property type="entry name" value="UBIQUITIN-ASSOCIATED AND SH3 DOMAIN-CONTAINING BA-RELATED"/>
    <property type="match status" value="1"/>
</dbReference>
<dbReference type="AlphaFoldDB" id="A0A085NSV8"/>